<evidence type="ECO:0000256" key="1">
    <source>
        <dbReference type="SAM" id="SignalP"/>
    </source>
</evidence>
<gene>
    <name evidence="2" type="ORF">THIOM_001308</name>
</gene>
<keyword evidence="1" id="KW-0732">Signal</keyword>
<dbReference type="Proteomes" id="UP000076962">
    <property type="component" value="Unassembled WGS sequence"/>
</dbReference>
<comment type="caution">
    <text evidence="2">The sequence shown here is derived from an EMBL/GenBank/DDBJ whole genome shotgun (WGS) entry which is preliminary data.</text>
</comment>
<evidence type="ECO:0000313" key="2">
    <source>
        <dbReference type="EMBL" id="OAD22872.1"/>
    </source>
</evidence>
<feature type="chain" id="PRO_5008049003" evidence="1">
    <location>
        <begin position="21"/>
        <end position="142"/>
    </location>
</feature>
<protein>
    <submittedName>
        <fullName evidence="2">Secreted protein</fullName>
    </submittedName>
</protein>
<feature type="signal peptide" evidence="1">
    <location>
        <begin position="1"/>
        <end position="20"/>
    </location>
</feature>
<accession>A0A176S431</accession>
<sequence length="142" mass="16668">MKYRTLFFVFIALFPYSSYAEQENLVELLSGNGCNTYQSGYRPEQCSDSSSYTILSEADIAIYFSISYTNQRDYRQKWEYFRISPGCKWRFYCGEHSAHVSYDQYYYTPGVQNKTRMIAPGKEYKFVFNAKGGELDLVENPK</sequence>
<dbReference type="EMBL" id="LUTY01000691">
    <property type="protein sequence ID" value="OAD22872.1"/>
    <property type="molecule type" value="Genomic_DNA"/>
</dbReference>
<reference evidence="2 3" key="1">
    <citation type="submission" date="2016-05" db="EMBL/GenBank/DDBJ databases">
        <title>Single-cell genome of chain-forming Candidatus Thiomargarita nelsonii and comparison to other large sulfur-oxidizing bacteria.</title>
        <authorList>
            <person name="Winkel M."/>
            <person name="Salman V."/>
            <person name="Woyke T."/>
            <person name="Schulz-Vogt H."/>
            <person name="Richter M."/>
            <person name="Flood B."/>
            <person name="Bailey J."/>
            <person name="Amann R."/>
            <person name="Mussmann M."/>
        </authorList>
    </citation>
    <scope>NUCLEOTIDE SEQUENCE [LARGE SCALE GENOMIC DNA]</scope>
    <source>
        <strain evidence="2 3">THI036</strain>
    </source>
</reference>
<proteinExistence type="predicted"/>
<dbReference type="AlphaFoldDB" id="A0A176S431"/>
<organism evidence="2 3">
    <name type="scientific">Candidatus Thiomargarita nelsonii</name>
    <dbReference type="NCBI Taxonomy" id="1003181"/>
    <lineage>
        <taxon>Bacteria</taxon>
        <taxon>Pseudomonadati</taxon>
        <taxon>Pseudomonadota</taxon>
        <taxon>Gammaproteobacteria</taxon>
        <taxon>Thiotrichales</taxon>
        <taxon>Thiotrichaceae</taxon>
        <taxon>Thiomargarita</taxon>
    </lineage>
</organism>
<name>A0A176S431_9GAMM</name>
<evidence type="ECO:0000313" key="3">
    <source>
        <dbReference type="Proteomes" id="UP000076962"/>
    </source>
</evidence>
<keyword evidence="3" id="KW-1185">Reference proteome</keyword>